<proteinExistence type="predicted"/>
<comment type="caution">
    <text evidence="1">The sequence shown here is derived from an EMBL/GenBank/DDBJ whole genome shotgun (WGS) entry which is preliminary data.</text>
</comment>
<sequence>METPQEVISWLQQIVDSGQVWVSSEEREALHEAILECEPTPLQAVPCFQASRCAMSSLMQLCGYESANKNTSTKHEEYMEWLRKEGILVGFLTQAEKPVVAIEKAVLASNYTMVGVLLDRCQALVHRNKRWFFINYITAHEVQYEDVSTEDAIAFVYRRGNSSPALTTDKKIRQA</sequence>
<dbReference type="Proteomes" id="UP000241769">
    <property type="component" value="Unassembled WGS sequence"/>
</dbReference>
<dbReference type="AlphaFoldDB" id="A0A2P6N072"/>
<dbReference type="InParanoid" id="A0A2P6N072"/>
<protein>
    <submittedName>
        <fullName evidence="1">Uncharacterized protein</fullName>
    </submittedName>
</protein>
<dbReference type="EMBL" id="MDYQ01000269">
    <property type="protein sequence ID" value="PRP77352.1"/>
    <property type="molecule type" value="Genomic_DNA"/>
</dbReference>
<accession>A0A2P6N072</accession>
<organism evidence="1 2">
    <name type="scientific">Planoprotostelium fungivorum</name>
    <dbReference type="NCBI Taxonomy" id="1890364"/>
    <lineage>
        <taxon>Eukaryota</taxon>
        <taxon>Amoebozoa</taxon>
        <taxon>Evosea</taxon>
        <taxon>Variosea</taxon>
        <taxon>Cavosteliida</taxon>
        <taxon>Cavosteliaceae</taxon>
        <taxon>Planoprotostelium</taxon>
    </lineage>
</organism>
<evidence type="ECO:0000313" key="1">
    <source>
        <dbReference type="EMBL" id="PRP77352.1"/>
    </source>
</evidence>
<name>A0A2P6N072_9EUKA</name>
<evidence type="ECO:0000313" key="2">
    <source>
        <dbReference type="Proteomes" id="UP000241769"/>
    </source>
</evidence>
<reference evidence="1 2" key="1">
    <citation type="journal article" date="2018" name="Genome Biol. Evol.">
        <title>Multiple Roots of Fruiting Body Formation in Amoebozoa.</title>
        <authorList>
            <person name="Hillmann F."/>
            <person name="Forbes G."/>
            <person name="Novohradska S."/>
            <person name="Ferling I."/>
            <person name="Riege K."/>
            <person name="Groth M."/>
            <person name="Westermann M."/>
            <person name="Marz M."/>
            <person name="Spaller T."/>
            <person name="Winckler T."/>
            <person name="Schaap P."/>
            <person name="Glockner G."/>
        </authorList>
    </citation>
    <scope>NUCLEOTIDE SEQUENCE [LARGE SCALE GENOMIC DNA]</scope>
    <source>
        <strain evidence="1 2">Jena</strain>
    </source>
</reference>
<gene>
    <name evidence="1" type="ORF">PROFUN_05597</name>
</gene>
<keyword evidence="2" id="KW-1185">Reference proteome</keyword>